<dbReference type="OrthoDB" id="9806665at2"/>
<organism evidence="3 4">
    <name type="scientific">Marinospirillum alkaliphilum DSM 21637</name>
    <dbReference type="NCBI Taxonomy" id="1122209"/>
    <lineage>
        <taxon>Bacteria</taxon>
        <taxon>Pseudomonadati</taxon>
        <taxon>Pseudomonadota</taxon>
        <taxon>Gammaproteobacteria</taxon>
        <taxon>Oceanospirillales</taxon>
        <taxon>Oceanospirillaceae</taxon>
        <taxon>Marinospirillum</taxon>
    </lineage>
</organism>
<dbReference type="PANTHER" id="PTHR33219:SF14">
    <property type="entry name" value="PROTEIN COFACTOR ASSEMBLY OF COMPLEX C SUBUNIT B CCB3, CHLOROPLASTIC-RELATED"/>
    <property type="match status" value="1"/>
</dbReference>
<name>A0A1K1WTN2_9GAMM</name>
<sequence length="194" mass="20558">MGMGAGMASFIQLLFHLATFIVVLRFLLHLSKADYFNPITQGIVKATNPVILPLQTLLRPVGRIDPASLLLAVLLKSLGIFLALQMTGQLAGIGSIFVGGVAGVVKTILDLYFFALIISIILSWVAPQAAHPGALLVHQLIEPLLAPVRKFIPSLGGLDLSPIFVFLGINLVSNVAVGLLAQMAGLPVARFIGF</sequence>
<keyword evidence="2" id="KW-1133">Transmembrane helix</keyword>
<comment type="similarity">
    <text evidence="1">Belongs to the YggT family.</text>
</comment>
<evidence type="ECO:0000313" key="3">
    <source>
        <dbReference type="EMBL" id="SFX40467.1"/>
    </source>
</evidence>
<keyword evidence="4" id="KW-1185">Reference proteome</keyword>
<dbReference type="GO" id="GO:0016020">
    <property type="term" value="C:membrane"/>
    <property type="evidence" value="ECO:0007669"/>
    <property type="project" value="InterPro"/>
</dbReference>
<dbReference type="Pfam" id="PF02325">
    <property type="entry name" value="CCB3_YggT"/>
    <property type="match status" value="2"/>
</dbReference>
<gene>
    <name evidence="3" type="ORF">SAMN02745752_01552</name>
</gene>
<feature type="transmembrane region" description="Helical" evidence="2">
    <location>
        <begin position="96"/>
        <end position="126"/>
    </location>
</feature>
<dbReference type="AlphaFoldDB" id="A0A1K1WTN2"/>
<dbReference type="InterPro" id="IPR003425">
    <property type="entry name" value="CCB3/YggT"/>
</dbReference>
<protein>
    <submittedName>
        <fullName evidence="3">YggT family protein</fullName>
    </submittedName>
</protein>
<proteinExistence type="inferred from homology"/>
<dbReference type="EMBL" id="FPJW01000004">
    <property type="protein sequence ID" value="SFX40467.1"/>
    <property type="molecule type" value="Genomic_DNA"/>
</dbReference>
<evidence type="ECO:0000256" key="1">
    <source>
        <dbReference type="ARBA" id="ARBA00010894"/>
    </source>
</evidence>
<feature type="transmembrane region" description="Helical" evidence="2">
    <location>
        <begin position="7"/>
        <end position="28"/>
    </location>
</feature>
<keyword evidence="2" id="KW-0812">Transmembrane</keyword>
<accession>A0A1K1WTN2</accession>
<dbReference type="PANTHER" id="PTHR33219">
    <property type="entry name" value="YLMG HOMOLOG PROTEIN 2, CHLOROPLASTIC"/>
    <property type="match status" value="1"/>
</dbReference>
<keyword evidence="2" id="KW-0472">Membrane</keyword>
<feature type="transmembrane region" description="Helical" evidence="2">
    <location>
        <begin position="163"/>
        <end position="181"/>
    </location>
</feature>
<reference evidence="3 4" key="1">
    <citation type="submission" date="2016-11" db="EMBL/GenBank/DDBJ databases">
        <authorList>
            <person name="Jaros S."/>
            <person name="Januszkiewicz K."/>
            <person name="Wedrychowicz H."/>
        </authorList>
    </citation>
    <scope>NUCLEOTIDE SEQUENCE [LARGE SCALE GENOMIC DNA]</scope>
    <source>
        <strain evidence="3 4">DSM 21637</strain>
    </source>
</reference>
<evidence type="ECO:0000256" key="2">
    <source>
        <dbReference type="SAM" id="Phobius"/>
    </source>
</evidence>
<dbReference type="Proteomes" id="UP000182350">
    <property type="component" value="Unassembled WGS sequence"/>
</dbReference>
<evidence type="ECO:0000313" key="4">
    <source>
        <dbReference type="Proteomes" id="UP000182350"/>
    </source>
</evidence>
<dbReference type="STRING" id="1122209.SAMN02745752_01552"/>